<evidence type="ECO:0008006" key="5">
    <source>
        <dbReference type="Google" id="ProtNLM"/>
    </source>
</evidence>
<feature type="chain" id="PRO_5043978681" description="Secreted protein" evidence="2">
    <location>
        <begin position="33"/>
        <end position="99"/>
    </location>
</feature>
<name>A0AAV8SNY5_9ROSI</name>
<dbReference type="EMBL" id="JAIWQS010000009">
    <property type="protein sequence ID" value="KAJ8754012.1"/>
    <property type="molecule type" value="Genomic_DNA"/>
</dbReference>
<evidence type="ECO:0000313" key="3">
    <source>
        <dbReference type="EMBL" id="KAJ8754012.1"/>
    </source>
</evidence>
<dbReference type="AlphaFoldDB" id="A0AAV8SNY5"/>
<proteinExistence type="predicted"/>
<sequence>MRLTQSFPSMEIKSTAATIFVLFLLLSSPCASRGGADPEVYEIDYRGPQTHSSMLPPPGHSRRRPWIRQGGPFASPSQGFRDGNTRGSVRTQNQDDDLD</sequence>
<reference evidence="3 4" key="1">
    <citation type="submission" date="2021-09" db="EMBL/GenBank/DDBJ databases">
        <title>Genomic insights and catalytic innovation underlie evolution of tropane alkaloids biosynthesis.</title>
        <authorList>
            <person name="Wang Y.-J."/>
            <person name="Tian T."/>
            <person name="Huang J.-P."/>
            <person name="Huang S.-X."/>
        </authorList>
    </citation>
    <scope>NUCLEOTIDE SEQUENCE [LARGE SCALE GENOMIC DNA]</scope>
    <source>
        <strain evidence="3">KIB-2018</strain>
        <tissue evidence="3">Leaf</tissue>
    </source>
</reference>
<evidence type="ECO:0000256" key="2">
    <source>
        <dbReference type="SAM" id="SignalP"/>
    </source>
</evidence>
<gene>
    <name evidence="3" type="ORF">K2173_001910</name>
</gene>
<keyword evidence="2" id="KW-0732">Signal</keyword>
<feature type="region of interest" description="Disordered" evidence="1">
    <location>
        <begin position="47"/>
        <end position="99"/>
    </location>
</feature>
<protein>
    <recommendedName>
        <fullName evidence="5">Secreted protein</fullName>
    </recommendedName>
</protein>
<dbReference type="Proteomes" id="UP001159364">
    <property type="component" value="Linkage Group LG09"/>
</dbReference>
<evidence type="ECO:0000256" key="1">
    <source>
        <dbReference type="SAM" id="MobiDB-lite"/>
    </source>
</evidence>
<feature type="signal peptide" evidence="2">
    <location>
        <begin position="1"/>
        <end position="32"/>
    </location>
</feature>
<organism evidence="3 4">
    <name type="scientific">Erythroxylum novogranatense</name>
    <dbReference type="NCBI Taxonomy" id="1862640"/>
    <lineage>
        <taxon>Eukaryota</taxon>
        <taxon>Viridiplantae</taxon>
        <taxon>Streptophyta</taxon>
        <taxon>Embryophyta</taxon>
        <taxon>Tracheophyta</taxon>
        <taxon>Spermatophyta</taxon>
        <taxon>Magnoliopsida</taxon>
        <taxon>eudicotyledons</taxon>
        <taxon>Gunneridae</taxon>
        <taxon>Pentapetalae</taxon>
        <taxon>rosids</taxon>
        <taxon>fabids</taxon>
        <taxon>Malpighiales</taxon>
        <taxon>Erythroxylaceae</taxon>
        <taxon>Erythroxylum</taxon>
    </lineage>
</organism>
<keyword evidence="4" id="KW-1185">Reference proteome</keyword>
<accession>A0AAV8SNY5</accession>
<evidence type="ECO:0000313" key="4">
    <source>
        <dbReference type="Proteomes" id="UP001159364"/>
    </source>
</evidence>
<comment type="caution">
    <text evidence="3">The sequence shown here is derived from an EMBL/GenBank/DDBJ whole genome shotgun (WGS) entry which is preliminary data.</text>
</comment>